<dbReference type="GO" id="GO:0005524">
    <property type="term" value="F:ATP binding"/>
    <property type="evidence" value="ECO:0007669"/>
    <property type="project" value="UniProtKB-UniRule"/>
</dbReference>
<sequence length="378" mass="42602">MKNKRAHFGTGKITTLVIPILNSLDKELKVKDYARVIILSPTKELAQEIKNVVGELGKYMSVTCDICIGRRKHARADARNFDHGIDIISGTPSRINSVLDQGKKWAENVRILVLNEADKLLQHDFGLEIKRIFKVISPHAQIIVTSSIITERLKQVMKRLIGPGSISINLNCDDGSLKYVNQSIINADEDKTNTLDELISKLRKIKSKLTAGSSIIFCNSKKEVDLLKAKFAADGRFPYGYVYSIDSVMPLSKRDEVMRKFCEKTRRILLMTDSSTGGLMMPIFTIIIHFGFSSEVKFYLRRICQFQLLEIKNVAVVTIICNSDVEKSAIYEEYYETKIEKFSSVKRFIDSIKESSVLSTDKGGCVLEENSNSSDDPP</sequence>
<dbReference type="Gene3D" id="3.40.50.300">
    <property type="entry name" value="P-loop containing nucleotide triphosphate hydrolases"/>
    <property type="match status" value="2"/>
</dbReference>
<organism evidence="10 11">
    <name type="scientific">Stegodyphus mimosarum</name>
    <name type="common">African social velvet spider</name>
    <dbReference type="NCBI Taxonomy" id="407821"/>
    <lineage>
        <taxon>Eukaryota</taxon>
        <taxon>Metazoa</taxon>
        <taxon>Ecdysozoa</taxon>
        <taxon>Arthropoda</taxon>
        <taxon>Chelicerata</taxon>
        <taxon>Arachnida</taxon>
        <taxon>Araneae</taxon>
        <taxon>Araneomorphae</taxon>
        <taxon>Entelegynae</taxon>
        <taxon>Eresoidea</taxon>
        <taxon>Eresidae</taxon>
        <taxon>Stegodyphus</taxon>
    </lineage>
</organism>
<evidence type="ECO:0000256" key="6">
    <source>
        <dbReference type="SAM" id="MobiDB-lite"/>
    </source>
</evidence>
<feature type="compositionally biased region" description="Polar residues" evidence="6">
    <location>
        <begin position="369"/>
        <end position="378"/>
    </location>
</feature>
<accession>A0A087U4M4</accession>
<dbReference type="Proteomes" id="UP000054359">
    <property type="component" value="Unassembled WGS sequence"/>
</dbReference>
<feature type="transmembrane region" description="Helical" evidence="7">
    <location>
        <begin position="268"/>
        <end position="292"/>
    </location>
</feature>
<evidence type="ECO:0000259" key="8">
    <source>
        <dbReference type="PROSITE" id="PS51192"/>
    </source>
</evidence>
<evidence type="ECO:0000256" key="5">
    <source>
        <dbReference type="RuleBase" id="RU365068"/>
    </source>
</evidence>
<dbReference type="EC" id="3.6.4.13" evidence="5"/>
<keyword evidence="1 5" id="KW-0547">Nucleotide-binding</keyword>
<dbReference type="STRING" id="407821.A0A087U4M4"/>
<dbReference type="AlphaFoldDB" id="A0A087U4M4"/>
<evidence type="ECO:0000256" key="1">
    <source>
        <dbReference type="ARBA" id="ARBA00022741"/>
    </source>
</evidence>
<keyword evidence="5 10" id="KW-0347">Helicase</keyword>
<keyword evidence="4 5" id="KW-0694">RNA-binding</keyword>
<dbReference type="InterPro" id="IPR014001">
    <property type="entry name" value="Helicase_ATP-bd"/>
</dbReference>
<comment type="catalytic activity">
    <reaction evidence="5">
        <text>ATP + H2O = ADP + phosphate + H(+)</text>
        <dbReference type="Rhea" id="RHEA:13065"/>
        <dbReference type="ChEBI" id="CHEBI:15377"/>
        <dbReference type="ChEBI" id="CHEBI:15378"/>
        <dbReference type="ChEBI" id="CHEBI:30616"/>
        <dbReference type="ChEBI" id="CHEBI:43474"/>
        <dbReference type="ChEBI" id="CHEBI:456216"/>
        <dbReference type="EC" id="3.6.4.13"/>
    </reaction>
</comment>
<keyword evidence="7" id="KW-1133">Transmembrane helix</keyword>
<dbReference type="PROSITE" id="PS51192">
    <property type="entry name" value="HELICASE_ATP_BIND_1"/>
    <property type="match status" value="1"/>
</dbReference>
<evidence type="ECO:0000259" key="9">
    <source>
        <dbReference type="PROSITE" id="PS51194"/>
    </source>
</evidence>
<reference evidence="10 11" key="1">
    <citation type="submission" date="2013-11" db="EMBL/GenBank/DDBJ databases">
        <title>Genome sequencing of Stegodyphus mimosarum.</title>
        <authorList>
            <person name="Bechsgaard J."/>
        </authorList>
    </citation>
    <scope>NUCLEOTIDE SEQUENCE [LARGE SCALE GENOMIC DNA]</scope>
</reference>
<comment type="function">
    <text evidence="5">RNA helicase.</text>
</comment>
<dbReference type="PANTHER" id="PTHR24031">
    <property type="entry name" value="RNA HELICASE"/>
    <property type="match status" value="1"/>
</dbReference>
<evidence type="ECO:0000256" key="7">
    <source>
        <dbReference type="SAM" id="Phobius"/>
    </source>
</evidence>
<name>A0A087U4M4_STEMI</name>
<dbReference type="SUPFAM" id="SSF52540">
    <property type="entry name" value="P-loop containing nucleoside triphosphate hydrolases"/>
    <property type="match status" value="2"/>
</dbReference>
<evidence type="ECO:0000256" key="3">
    <source>
        <dbReference type="ARBA" id="ARBA00022840"/>
    </source>
</evidence>
<protein>
    <recommendedName>
        <fullName evidence="5">ATP-dependent RNA helicase</fullName>
        <ecNumber evidence="5">3.6.4.13</ecNumber>
    </recommendedName>
</protein>
<evidence type="ECO:0000313" key="10">
    <source>
        <dbReference type="EMBL" id="KFM72313.1"/>
    </source>
</evidence>
<dbReference type="EMBL" id="KK118136">
    <property type="protein sequence ID" value="KFM72313.1"/>
    <property type="molecule type" value="Genomic_DNA"/>
</dbReference>
<dbReference type="GO" id="GO:0016787">
    <property type="term" value="F:hydrolase activity"/>
    <property type="evidence" value="ECO:0007669"/>
    <property type="project" value="UniProtKB-KW"/>
</dbReference>
<dbReference type="InterPro" id="IPR001650">
    <property type="entry name" value="Helicase_C-like"/>
</dbReference>
<evidence type="ECO:0000256" key="2">
    <source>
        <dbReference type="ARBA" id="ARBA00022801"/>
    </source>
</evidence>
<evidence type="ECO:0000313" key="11">
    <source>
        <dbReference type="Proteomes" id="UP000054359"/>
    </source>
</evidence>
<dbReference type="PROSITE" id="PS51194">
    <property type="entry name" value="HELICASE_CTER"/>
    <property type="match status" value="1"/>
</dbReference>
<evidence type="ECO:0000256" key="4">
    <source>
        <dbReference type="ARBA" id="ARBA00022884"/>
    </source>
</evidence>
<keyword evidence="7" id="KW-0812">Transmembrane</keyword>
<feature type="domain" description="Helicase C-terminal" evidence="9">
    <location>
        <begin position="194"/>
        <end position="353"/>
    </location>
</feature>
<keyword evidence="7" id="KW-0472">Membrane</keyword>
<proteinExistence type="inferred from homology"/>
<keyword evidence="11" id="KW-1185">Reference proteome</keyword>
<keyword evidence="2 5" id="KW-0378">Hydrolase</keyword>
<comment type="domain">
    <text evidence="5">The Q motif is unique to and characteristic of the DEAD box family of RNA helicases and controls ATP binding and hydrolysis.</text>
</comment>
<dbReference type="InterPro" id="IPR027417">
    <property type="entry name" value="P-loop_NTPase"/>
</dbReference>
<comment type="similarity">
    <text evidence="5">Belongs to the DEAD box helicase family.</text>
</comment>
<feature type="domain" description="Helicase ATP-binding" evidence="8">
    <location>
        <begin position="9"/>
        <end position="167"/>
    </location>
</feature>
<feature type="region of interest" description="Disordered" evidence="6">
    <location>
        <begin position="359"/>
        <end position="378"/>
    </location>
</feature>
<keyword evidence="3 5" id="KW-0067">ATP-binding</keyword>
<dbReference type="GO" id="GO:0003724">
    <property type="term" value="F:RNA helicase activity"/>
    <property type="evidence" value="ECO:0007669"/>
    <property type="project" value="UniProtKB-EC"/>
</dbReference>
<dbReference type="Pfam" id="PF00270">
    <property type="entry name" value="DEAD"/>
    <property type="match status" value="1"/>
</dbReference>
<dbReference type="Pfam" id="PF00271">
    <property type="entry name" value="Helicase_C"/>
    <property type="match status" value="1"/>
</dbReference>
<gene>
    <name evidence="10" type="ORF">X975_06335</name>
</gene>
<dbReference type="InterPro" id="IPR011545">
    <property type="entry name" value="DEAD/DEAH_box_helicase_dom"/>
</dbReference>
<dbReference type="GO" id="GO:0003723">
    <property type="term" value="F:RNA binding"/>
    <property type="evidence" value="ECO:0007669"/>
    <property type="project" value="UniProtKB-UniRule"/>
</dbReference>
<feature type="non-terminal residue" evidence="10">
    <location>
        <position position="378"/>
    </location>
</feature>
<dbReference type="SMART" id="SM00487">
    <property type="entry name" value="DEXDc"/>
    <property type="match status" value="1"/>
</dbReference>